<dbReference type="InterPro" id="IPR013766">
    <property type="entry name" value="Thioredoxin_domain"/>
</dbReference>
<dbReference type="Pfam" id="PF14595">
    <property type="entry name" value="Thioredoxin_9"/>
    <property type="match status" value="1"/>
</dbReference>
<dbReference type="Proteomes" id="UP000321408">
    <property type="component" value="Chromosome"/>
</dbReference>
<dbReference type="AlphaFoldDB" id="A0A5B9DF28"/>
<dbReference type="OrthoDB" id="195058at2157"/>
<dbReference type="InterPro" id="IPR036249">
    <property type="entry name" value="Thioredoxin-like_sf"/>
</dbReference>
<reference evidence="2 3" key="2">
    <citation type="journal article" date="2024" name="Int. J. Syst. Evol. Microbiol.">
        <title>Promethearchaeum syntrophicum gen. nov., sp. nov., an anaerobic, obligately syntrophic archaeon, the first isolate of the lineage 'Asgard' archaea, and proposal of the new archaeal phylum Promethearchaeota phyl. nov. and kingdom Promethearchaeati regn. nov.</title>
        <authorList>
            <person name="Imachi H."/>
            <person name="Nobu M.K."/>
            <person name="Kato S."/>
            <person name="Takaki Y."/>
            <person name="Miyazaki M."/>
            <person name="Miyata M."/>
            <person name="Ogawara M."/>
            <person name="Saito Y."/>
            <person name="Sakai S."/>
            <person name="Tahara Y.O."/>
            <person name="Takano Y."/>
            <person name="Tasumi E."/>
            <person name="Uematsu K."/>
            <person name="Yoshimura T."/>
            <person name="Itoh T."/>
            <person name="Ohkuma M."/>
            <person name="Takai K."/>
        </authorList>
    </citation>
    <scope>NUCLEOTIDE SEQUENCE [LARGE SCALE GENOMIC DNA]</scope>
    <source>
        <strain evidence="2 3">MK-D1</strain>
    </source>
</reference>
<dbReference type="KEGG" id="psyt:DSAG12_03227"/>
<dbReference type="GeneID" id="41331197"/>
<keyword evidence="3" id="KW-1185">Reference proteome</keyword>
<evidence type="ECO:0000313" key="2">
    <source>
        <dbReference type="EMBL" id="QEE17393.1"/>
    </source>
</evidence>
<sequence length="167" mass="19402">MFDKEKLKLSDIKSKTTPSKDYIASNELYKGNFRKYHPNLEKTNKIKDFLDKNAEKITIVAFGASWCKDCVKNLPELAKIDDTVKDERFKVEVLSNIKVKAPYAREKGKPIWISPPSPPEAIDLKFDMFHIPAMYIFNKTGDCLGKIDENPEYKDTLEEEILYYLEK</sequence>
<feature type="domain" description="Thioredoxin" evidence="1">
    <location>
        <begin position="13"/>
        <end position="167"/>
    </location>
</feature>
<evidence type="ECO:0000313" key="3">
    <source>
        <dbReference type="Proteomes" id="UP000321408"/>
    </source>
</evidence>
<organism evidence="2 3">
    <name type="scientific">Promethearchaeum syntrophicum</name>
    <dbReference type="NCBI Taxonomy" id="2594042"/>
    <lineage>
        <taxon>Archaea</taxon>
        <taxon>Promethearchaeati</taxon>
        <taxon>Promethearchaeota</taxon>
        <taxon>Promethearchaeia</taxon>
        <taxon>Promethearchaeales</taxon>
        <taxon>Promethearchaeaceae</taxon>
        <taxon>Promethearchaeum</taxon>
    </lineage>
</organism>
<dbReference type="PROSITE" id="PS51352">
    <property type="entry name" value="THIOREDOXIN_2"/>
    <property type="match status" value="1"/>
</dbReference>
<dbReference type="EMBL" id="CP042905">
    <property type="protein sequence ID" value="QEE17393.1"/>
    <property type="molecule type" value="Genomic_DNA"/>
</dbReference>
<name>A0A5B9DF28_9ARCH</name>
<dbReference type="RefSeq" id="WP_147664287.1">
    <property type="nucleotide sequence ID" value="NZ_CP042905.2"/>
</dbReference>
<dbReference type="SUPFAM" id="SSF52833">
    <property type="entry name" value="Thioredoxin-like"/>
    <property type="match status" value="1"/>
</dbReference>
<protein>
    <submittedName>
        <fullName evidence="2">Thioredoxin family protein</fullName>
    </submittedName>
</protein>
<accession>A0A5B9DF28</accession>
<evidence type="ECO:0000259" key="1">
    <source>
        <dbReference type="PROSITE" id="PS51352"/>
    </source>
</evidence>
<reference evidence="2 3" key="1">
    <citation type="journal article" date="2020" name="Nature">
        <title>Isolation of an archaeon at the prokaryote-eukaryote interface.</title>
        <authorList>
            <person name="Imachi H."/>
            <person name="Nobu M.K."/>
            <person name="Nakahara N."/>
            <person name="Morono Y."/>
            <person name="Ogawara M."/>
            <person name="Takaki Y."/>
            <person name="Takano Y."/>
            <person name="Uematsu K."/>
            <person name="Ikuta T."/>
            <person name="Ito M."/>
            <person name="Matsui Y."/>
            <person name="Miyazaki M."/>
            <person name="Murata K."/>
            <person name="Saito Y."/>
            <person name="Sakai S."/>
            <person name="Song C."/>
            <person name="Tasumi E."/>
            <person name="Yamanaka Y."/>
            <person name="Yamaguchi T."/>
            <person name="Kamagata Y."/>
            <person name="Tamaki H."/>
            <person name="Takai K."/>
        </authorList>
    </citation>
    <scope>NUCLEOTIDE SEQUENCE [LARGE SCALE GENOMIC DNA]</scope>
    <source>
        <strain evidence="2 3">MK-D1</strain>
    </source>
</reference>
<dbReference type="Gene3D" id="3.40.30.10">
    <property type="entry name" value="Glutaredoxin"/>
    <property type="match status" value="1"/>
</dbReference>
<proteinExistence type="predicted"/>
<gene>
    <name evidence="2" type="ORF">DSAG12_03227</name>
</gene>